<feature type="repeat" description="ANK" evidence="3">
    <location>
        <begin position="99"/>
        <end position="131"/>
    </location>
</feature>
<dbReference type="InterPro" id="IPR050745">
    <property type="entry name" value="Multifunctional_regulatory"/>
</dbReference>
<dbReference type="Pfam" id="PF12796">
    <property type="entry name" value="Ank_2"/>
    <property type="match status" value="1"/>
</dbReference>
<reference evidence="5" key="1">
    <citation type="submission" date="2018-11" db="EMBL/GenBank/DDBJ databases">
        <title>Complete genome sequence of Paenibacillus sp. ML311-T8.</title>
        <authorList>
            <person name="Nam Y.-D."/>
            <person name="Kang J."/>
            <person name="Chung W.-H."/>
            <person name="Park Y.S."/>
        </authorList>
    </citation>
    <scope>NUCLEOTIDE SEQUENCE [LARGE SCALE GENOMIC DNA]</scope>
    <source>
        <strain evidence="5">ML311-T8</strain>
    </source>
</reference>
<dbReference type="KEGG" id="ppsc:EHS13_32700"/>
<feature type="repeat" description="ANK" evidence="3">
    <location>
        <begin position="230"/>
        <end position="262"/>
    </location>
</feature>
<dbReference type="Proteomes" id="UP000426246">
    <property type="component" value="Chromosome"/>
</dbReference>
<evidence type="ECO:0000313" key="5">
    <source>
        <dbReference type="Proteomes" id="UP000426246"/>
    </source>
</evidence>
<dbReference type="RefSeq" id="WP_155704408.1">
    <property type="nucleotide sequence ID" value="NZ_CP034235.1"/>
</dbReference>
<dbReference type="AlphaFoldDB" id="A0A6B8RVH6"/>
<dbReference type="SMART" id="SM00248">
    <property type="entry name" value="ANK"/>
    <property type="match status" value="5"/>
</dbReference>
<organism evidence="4 5">
    <name type="scientific">Paenibacillus psychroresistens</name>
    <dbReference type="NCBI Taxonomy" id="1778678"/>
    <lineage>
        <taxon>Bacteria</taxon>
        <taxon>Bacillati</taxon>
        <taxon>Bacillota</taxon>
        <taxon>Bacilli</taxon>
        <taxon>Bacillales</taxon>
        <taxon>Paenibacillaceae</taxon>
        <taxon>Paenibacillus</taxon>
    </lineage>
</organism>
<dbReference type="InterPro" id="IPR002110">
    <property type="entry name" value="Ankyrin_rpt"/>
</dbReference>
<dbReference type="PANTHER" id="PTHR24189:SF50">
    <property type="entry name" value="ANKYRIN REPEAT AND SOCS BOX PROTEIN 2"/>
    <property type="match status" value="1"/>
</dbReference>
<gene>
    <name evidence="4" type="ORF">EHS13_32700</name>
</gene>
<keyword evidence="2 3" id="KW-0040">ANK repeat</keyword>
<dbReference type="EMBL" id="CP034235">
    <property type="protein sequence ID" value="QGQ99286.1"/>
    <property type="molecule type" value="Genomic_DNA"/>
</dbReference>
<evidence type="ECO:0000256" key="1">
    <source>
        <dbReference type="ARBA" id="ARBA00022737"/>
    </source>
</evidence>
<dbReference type="PROSITE" id="PS50088">
    <property type="entry name" value="ANK_REPEAT"/>
    <property type="match status" value="4"/>
</dbReference>
<feature type="repeat" description="ANK" evidence="3">
    <location>
        <begin position="193"/>
        <end position="225"/>
    </location>
</feature>
<feature type="repeat" description="ANK" evidence="3">
    <location>
        <begin position="157"/>
        <end position="189"/>
    </location>
</feature>
<dbReference type="SUPFAM" id="SSF48403">
    <property type="entry name" value="Ankyrin repeat"/>
    <property type="match status" value="1"/>
</dbReference>
<name>A0A6B8RVH6_9BACL</name>
<dbReference type="Pfam" id="PF00023">
    <property type="entry name" value="Ank"/>
    <property type="match status" value="1"/>
</dbReference>
<protein>
    <submittedName>
        <fullName evidence="4">Ankyrin repeat domain-containing protein</fullName>
    </submittedName>
</protein>
<keyword evidence="5" id="KW-1185">Reference proteome</keyword>
<keyword evidence="1" id="KW-0677">Repeat</keyword>
<dbReference type="InterPro" id="IPR036770">
    <property type="entry name" value="Ankyrin_rpt-contain_sf"/>
</dbReference>
<accession>A0A6B8RVH6</accession>
<evidence type="ECO:0000256" key="3">
    <source>
        <dbReference type="PROSITE-ProRule" id="PRU00023"/>
    </source>
</evidence>
<dbReference type="PANTHER" id="PTHR24189">
    <property type="entry name" value="MYOTROPHIN"/>
    <property type="match status" value="1"/>
</dbReference>
<evidence type="ECO:0000313" key="4">
    <source>
        <dbReference type="EMBL" id="QGQ99286.1"/>
    </source>
</evidence>
<dbReference type="PRINTS" id="PR01415">
    <property type="entry name" value="ANKYRIN"/>
</dbReference>
<proteinExistence type="predicted"/>
<evidence type="ECO:0000256" key="2">
    <source>
        <dbReference type="ARBA" id="ARBA00023043"/>
    </source>
</evidence>
<dbReference type="OrthoDB" id="5622506at2"/>
<dbReference type="Gene3D" id="1.25.40.20">
    <property type="entry name" value="Ankyrin repeat-containing domain"/>
    <property type="match status" value="2"/>
</dbReference>
<dbReference type="PROSITE" id="PS50297">
    <property type="entry name" value="ANK_REP_REGION"/>
    <property type="match status" value="3"/>
</dbReference>
<sequence length="284" mass="30831">MPNKKQSIVISIRLDEGSLKAVDVLVESGLESNRSRAVTHFINIGIQSSEELLRKAQSLADNVHQLRNEMIEAVKINNLAKVTELISQDASLVNASNSSGETAVLMAAYYRSNEIKETLINNGAELNIFEASSVGNTQRVKQLLKKSPKLKGSYSADGFTPLGLAAHFGNEETVKLLLDQGADVNARSVDGNLNNMAIHAAIAGNYEHIVNLLIEHGADVNVKCEGEWRLGFSPLHVAGYFGRGSIIDVLLKAGAEKTAKNDNGETPYELAMKKEHQEIADLLK</sequence>